<evidence type="ECO:0000313" key="2">
    <source>
        <dbReference type="Proteomes" id="UP000193642"/>
    </source>
</evidence>
<dbReference type="AlphaFoldDB" id="A0A1Y2CC94"/>
<comment type="caution">
    <text evidence="1">The sequence shown here is derived from an EMBL/GenBank/DDBJ whole genome shotgun (WGS) entry which is preliminary data.</text>
</comment>
<reference evidence="1 2" key="1">
    <citation type="submission" date="2016-07" db="EMBL/GenBank/DDBJ databases">
        <title>Pervasive Adenine N6-methylation of Active Genes in Fungi.</title>
        <authorList>
            <consortium name="DOE Joint Genome Institute"/>
            <person name="Mondo S.J."/>
            <person name="Dannebaum R.O."/>
            <person name="Kuo R.C."/>
            <person name="Labutti K."/>
            <person name="Haridas S."/>
            <person name="Kuo A."/>
            <person name="Salamov A."/>
            <person name="Ahrendt S.R."/>
            <person name="Lipzen A."/>
            <person name="Sullivan W."/>
            <person name="Andreopoulos W.B."/>
            <person name="Clum A."/>
            <person name="Lindquist E."/>
            <person name="Daum C."/>
            <person name="Ramamoorthy G.K."/>
            <person name="Gryganskyi A."/>
            <person name="Culley D."/>
            <person name="Magnuson J.K."/>
            <person name="James T.Y."/>
            <person name="O'Malley M.A."/>
            <person name="Stajich J.E."/>
            <person name="Spatafora J.W."/>
            <person name="Visel A."/>
            <person name="Grigoriev I.V."/>
        </authorList>
    </citation>
    <scope>NUCLEOTIDE SEQUENCE [LARGE SCALE GENOMIC DNA]</scope>
    <source>
        <strain evidence="1 2">JEL800</strain>
    </source>
</reference>
<gene>
    <name evidence="1" type="ORF">BCR33DRAFT_717013</name>
</gene>
<evidence type="ECO:0000313" key="1">
    <source>
        <dbReference type="EMBL" id="ORY44507.1"/>
    </source>
</evidence>
<accession>A0A1Y2CC94</accession>
<proteinExistence type="predicted"/>
<sequence length="145" mass="16718">MIAHVSYEQIWAASDCSKLMNKRDNYCRRTSDPLTWGRVPSKEYVEYNGPVLGGPKHTIEDMEIHERNVALIKSQDAAWAVRFYAGGGLSPAQLKIALWMWGDEDENPVIQDSTPCFVPRRYSNPFLNLKLRLKRFFKCKDGYSD</sequence>
<organism evidence="1 2">
    <name type="scientific">Rhizoclosmatium globosum</name>
    <dbReference type="NCBI Taxonomy" id="329046"/>
    <lineage>
        <taxon>Eukaryota</taxon>
        <taxon>Fungi</taxon>
        <taxon>Fungi incertae sedis</taxon>
        <taxon>Chytridiomycota</taxon>
        <taxon>Chytridiomycota incertae sedis</taxon>
        <taxon>Chytridiomycetes</taxon>
        <taxon>Chytridiales</taxon>
        <taxon>Chytriomycetaceae</taxon>
        <taxon>Rhizoclosmatium</taxon>
    </lineage>
</organism>
<keyword evidence="2" id="KW-1185">Reference proteome</keyword>
<dbReference type="OrthoDB" id="10274921at2759"/>
<protein>
    <submittedName>
        <fullName evidence="1">Uncharacterized protein</fullName>
    </submittedName>
</protein>
<dbReference type="Proteomes" id="UP000193642">
    <property type="component" value="Unassembled WGS sequence"/>
</dbReference>
<name>A0A1Y2CC94_9FUNG</name>
<dbReference type="EMBL" id="MCGO01000022">
    <property type="protein sequence ID" value="ORY44507.1"/>
    <property type="molecule type" value="Genomic_DNA"/>
</dbReference>